<dbReference type="EMBL" id="JBHTLP010000008">
    <property type="protein sequence ID" value="MFD1142803.1"/>
    <property type="molecule type" value="Genomic_DNA"/>
</dbReference>
<dbReference type="InterPro" id="IPR018392">
    <property type="entry name" value="LysM"/>
</dbReference>
<sequence length="701" mass="78289">MTRKNTFKQALFTHFLNSIPIKWAFLASLIFLFHAQFIRAQGVPRIGNHLEFAGITIHLTETTQHLVQQEAELLYVNRALVTSRLERMNLYLPIIKPLLAQHGLSDDFLFLALDESGSAATQAPLPFWAFNQLTHQSLRVDAHVDERLHPVRATLAAITRLKRLYGQQANWIAALHRYGQMPGSDTTGLTKKELMDGKTYALTDSRDALLIRLLASKIVLERALSVYHPQKQIALFPYEETRGKRLSQIASYCQVSEAAVSAYNSWLKATTVPENEDYTVYVPVSLEQYAELKQKTGRLEESPVVLGDAGFPVLRKDSANSQEQGNPFYWINGKKGIQARLFDNRITLAYRGKLKVRKFEQYNDLQGDRPVVPGEIYYLRKKSKRAAVPFHVVRRGQSLWAIAQQYGIQLRKLVNYNDINPEQQPAVARILWLQRKRPATVPIEYYRSPKQPGEPQPISNTEPVLAVTQPDWNANKSIGAEAGRLVNSGQPLVTPSKTTLTSLDSLIAALNKPDIPPFRSGATKMIQPARAAEPAVSEKKTAETPEEVSGPLIIHTVERMDTYATVARKYGVTVQELYVWNNLSAGKPLRVGQSLLIDRAMTPVKTGIVPLAARPGTVKPPIAKRAGAPWSKSTAVTSPVTKPVAAPTSAHSVTEIIHVVQAGENMYRIGLRYKVKPTQIQQWNNLPDLTAVVGARLVIRK</sequence>
<dbReference type="CDD" id="cd00118">
    <property type="entry name" value="LysM"/>
    <property type="match status" value="3"/>
</dbReference>
<dbReference type="PANTHER" id="PTHR33734:SF22">
    <property type="entry name" value="MEMBRANE-BOUND LYTIC MUREIN TRANSGLYCOSYLASE D"/>
    <property type="match status" value="1"/>
</dbReference>
<evidence type="ECO:0000313" key="3">
    <source>
        <dbReference type="Proteomes" id="UP001597116"/>
    </source>
</evidence>
<evidence type="ECO:0000259" key="1">
    <source>
        <dbReference type="PROSITE" id="PS51782"/>
    </source>
</evidence>
<dbReference type="SMART" id="SM00257">
    <property type="entry name" value="LysM"/>
    <property type="match status" value="3"/>
</dbReference>
<dbReference type="Gene3D" id="3.10.350.10">
    <property type="entry name" value="LysM domain"/>
    <property type="match status" value="3"/>
</dbReference>
<accession>A0ABW3QES5</accession>
<keyword evidence="3" id="KW-1185">Reference proteome</keyword>
<gene>
    <name evidence="2" type="ORF">ACFQ4C_16880</name>
</gene>
<proteinExistence type="predicted"/>
<evidence type="ECO:0000313" key="2">
    <source>
        <dbReference type="EMBL" id="MFD1142803.1"/>
    </source>
</evidence>
<feature type="domain" description="LysM" evidence="1">
    <location>
        <begin position="389"/>
        <end position="433"/>
    </location>
</feature>
<dbReference type="Proteomes" id="UP001597116">
    <property type="component" value="Unassembled WGS sequence"/>
</dbReference>
<protein>
    <submittedName>
        <fullName evidence="2">LysM peptidoglycan-binding domain-containing protein</fullName>
    </submittedName>
</protein>
<dbReference type="RefSeq" id="WP_265993287.1">
    <property type="nucleotide sequence ID" value="NZ_CP110973.1"/>
</dbReference>
<dbReference type="InterPro" id="IPR036779">
    <property type="entry name" value="LysM_dom_sf"/>
</dbReference>
<dbReference type="PANTHER" id="PTHR33734">
    <property type="entry name" value="LYSM DOMAIN-CONTAINING GPI-ANCHORED PROTEIN 2"/>
    <property type="match status" value="1"/>
</dbReference>
<dbReference type="Pfam" id="PF01476">
    <property type="entry name" value="LysM"/>
    <property type="match status" value="3"/>
</dbReference>
<feature type="domain" description="LysM" evidence="1">
    <location>
        <begin position="656"/>
        <end position="699"/>
    </location>
</feature>
<reference evidence="3" key="1">
    <citation type="journal article" date="2019" name="Int. J. Syst. Evol. Microbiol.">
        <title>The Global Catalogue of Microorganisms (GCM) 10K type strain sequencing project: providing services to taxonomists for standard genome sequencing and annotation.</title>
        <authorList>
            <consortium name="The Broad Institute Genomics Platform"/>
            <consortium name="The Broad Institute Genome Sequencing Center for Infectious Disease"/>
            <person name="Wu L."/>
            <person name="Ma J."/>
        </authorList>
    </citation>
    <scope>NUCLEOTIDE SEQUENCE [LARGE SCALE GENOMIC DNA]</scope>
    <source>
        <strain evidence="3">CCUG 55608</strain>
    </source>
</reference>
<organism evidence="2 3">
    <name type="scientific">Larkinella insperata</name>
    <dbReference type="NCBI Taxonomy" id="332158"/>
    <lineage>
        <taxon>Bacteria</taxon>
        <taxon>Pseudomonadati</taxon>
        <taxon>Bacteroidota</taxon>
        <taxon>Cytophagia</taxon>
        <taxon>Cytophagales</taxon>
        <taxon>Spirosomataceae</taxon>
        <taxon>Larkinella</taxon>
    </lineage>
</organism>
<feature type="domain" description="LysM" evidence="1">
    <location>
        <begin position="553"/>
        <end position="597"/>
    </location>
</feature>
<dbReference type="PROSITE" id="PS51782">
    <property type="entry name" value="LYSM"/>
    <property type="match status" value="3"/>
</dbReference>
<comment type="caution">
    <text evidence="2">The sequence shown here is derived from an EMBL/GenBank/DDBJ whole genome shotgun (WGS) entry which is preliminary data.</text>
</comment>
<dbReference type="SUPFAM" id="SSF54106">
    <property type="entry name" value="LysM domain"/>
    <property type="match status" value="3"/>
</dbReference>
<name>A0ABW3QES5_9BACT</name>